<name>A0ABS3CDL1_9BACT</name>
<dbReference type="Proteomes" id="UP000664480">
    <property type="component" value="Unassembled WGS sequence"/>
</dbReference>
<evidence type="ECO:0000313" key="7">
    <source>
        <dbReference type="Proteomes" id="UP000664480"/>
    </source>
</evidence>
<dbReference type="SUPFAM" id="SSF52833">
    <property type="entry name" value="Thioredoxin-like"/>
    <property type="match status" value="1"/>
</dbReference>
<dbReference type="RefSeq" id="WP_206585873.1">
    <property type="nucleotide sequence ID" value="NZ_JAFKCU010000002.1"/>
</dbReference>
<evidence type="ECO:0000256" key="4">
    <source>
        <dbReference type="ARBA" id="ARBA00023284"/>
    </source>
</evidence>
<keyword evidence="7" id="KW-1185">Reference proteome</keyword>
<evidence type="ECO:0000259" key="5">
    <source>
        <dbReference type="PROSITE" id="PS51352"/>
    </source>
</evidence>
<evidence type="ECO:0000256" key="2">
    <source>
        <dbReference type="ARBA" id="ARBA00022748"/>
    </source>
</evidence>
<accession>A0ABS3CDL1</accession>
<proteinExistence type="predicted"/>
<dbReference type="Gene3D" id="3.40.30.10">
    <property type="entry name" value="Glutaredoxin"/>
    <property type="match status" value="1"/>
</dbReference>
<dbReference type="InterPro" id="IPR050553">
    <property type="entry name" value="Thioredoxin_ResA/DsbE_sf"/>
</dbReference>
<dbReference type="Pfam" id="PF08534">
    <property type="entry name" value="Redoxin"/>
    <property type="match status" value="1"/>
</dbReference>
<evidence type="ECO:0000256" key="3">
    <source>
        <dbReference type="ARBA" id="ARBA00023157"/>
    </source>
</evidence>
<dbReference type="PROSITE" id="PS51352">
    <property type="entry name" value="THIOREDOXIN_2"/>
    <property type="match status" value="1"/>
</dbReference>
<protein>
    <submittedName>
        <fullName evidence="6">TlpA family protein disulfide reductase</fullName>
    </submittedName>
</protein>
<evidence type="ECO:0000256" key="1">
    <source>
        <dbReference type="ARBA" id="ARBA00004196"/>
    </source>
</evidence>
<dbReference type="InterPro" id="IPR036249">
    <property type="entry name" value="Thioredoxin-like_sf"/>
</dbReference>
<gene>
    <name evidence="6" type="ORF">J0A69_07080</name>
</gene>
<keyword evidence="3" id="KW-1015">Disulfide bond</keyword>
<dbReference type="EMBL" id="JAFKCU010000002">
    <property type="protein sequence ID" value="MBN7815182.1"/>
    <property type="molecule type" value="Genomic_DNA"/>
</dbReference>
<dbReference type="CDD" id="cd02966">
    <property type="entry name" value="TlpA_like_family"/>
    <property type="match status" value="1"/>
</dbReference>
<dbReference type="InterPro" id="IPR013766">
    <property type="entry name" value="Thioredoxin_domain"/>
</dbReference>
<feature type="domain" description="Thioredoxin" evidence="5">
    <location>
        <begin position="276"/>
        <end position="420"/>
    </location>
</feature>
<comment type="subcellular location">
    <subcellularLocation>
        <location evidence="1">Cell envelope</location>
    </subcellularLocation>
</comment>
<keyword evidence="2" id="KW-0201">Cytochrome c-type biogenesis</keyword>
<sequence>MEVANVDTLVNPKESIDIDLKNQSMDYIHLAINQQSVDLFLIPGSLDTLTFLENDSIVFSGDLSTINSFLFQNVKENLSFSQLNHLTAMATHGEKDFIRFNEVNDSVSIIQLNNLELKRSQLPSWYVDLEKERLHYSAVANKLNSISYRKHMLNFEDDLPTDFLEDLVNSLPLENEKFIGESRYMLFLHEYTNLKNREKHETKVKVEKSEKPISIYMAEEIDQLFTRNVKDAVLAYRLSMLLESSRSEYDSTVLEYFSDNQMRNFMKEYFYSSVELKPGTKMPYFYLVNQKGEDVESNDYLGNIVLINFWADWCKPCIVEFPHENALVEKYKGKPVKIININIESKPERWKEYILRYRLKMDNLYANEIWTKNLKTKYDISGIPHSVLLDWNGNVVENKTKTASRGVDELIDELLRKMEL</sequence>
<dbReference type="PANTHER" id="PTHR42852">
    <property type="entry name" value="THIOL:DISULFIDE INTERCHANGE PROTEIN DSBE"/>
    <property type="match status" value="1"/>
</dbReference>
<evidence type="ECO:0000313" key="6">
    <source>
        <dbReference type="EMBL" id="MBN7815182.1"/>
    </source>
</evidence>
<dbReference type="PANTHER" id="PTHR42852:SF6">
    <property type="entry name" value="THIOL:DISULFIDE INTERCHANGE PROTEIN DSBE"/>
    <property type="match status" value="1"/>
</dbReference>
<keyword evidence="4" id="KW-0676">Redox-active center</keyword>
<organism evidence="6 7">
    <name type="scientific">Algoriphagus pacificus</name>
    <dbReference type="NCBI Taxonomy" id="2811234"/>
    <lineage>
        <taxon>Bacteria</taxon>
        <taxon>Pseudomonadati</taxon>
        <taxon>Bacteroidota</taxon>
        <taxon>Cytophagia</taxon>
        <taxon>Cytophagales</taxon>
        <taxon>Cyclobacteriaceae</taxon>
        <taxon>Algoriphagus</taxon>
    </lineage>
</organism>
<comment type="caution">
    <text evidence="6">The sequence shown here is derived from an EMBL/GenBank/DDBJ whole genome shotgun (WGS) entry which is preliminary data.</text>
</comment>
<reference evidence="6 7" key="1">
    <citation type="submission" date="2021-03" db="EMBL/GenBank/DDBJ databases">
        <title>novel species isolated from a fishpond in China.</title>
        <authorList>
            <person name="Lu H."/>
            <person name="Cai Z."/>
        </authorList>
    </citation>
    <scope>NUCLEOTIDE SEQUENCE [LARGE SCALE GENOMIC DNA]</scope>
    <source>
        <strain evidence="6 7">YJ13C</strain>
    </source>
</reference>
<dbReference type="InterPro" id="IPR013740">
    <property type="entry name" value="Redoxin"/>
</dbReference>